<proteinExistence type="predicted"/>
<dbReference type="KEGG" id="halx:M0R89_11590"/>
<protein>
    <submittedName>
        <fullName evidence="1">Uncharacterized protein</fullName>
    </submittedName>
</protein>
<keyword evidence="2" id="KW-1185">Reference proteome</keyword>
<dbReference type="RefSeq" id="WP_248649246.1">
    <property type="nucleotide sequence ID" value="NZ_CP096659.1"/>
</dbReference>
<evidence type="ECO:0000313" key="1">
    <source>
        <dbReference type="EMBL" id="UPV73190.1"/>
    </source>
</evidence>
<name>A0A8U0HQG6_9EURY</name>
<gene>
    <name evidence="1" type="ORF">M0R89_11590</name>
</gene>
<reference evidence="1 2" key="1">
    <citation type="submission" date="2022-04" db="EMBL/GenBank/DDBJ databases">
        <title>Diverse halophilic archaea isolated from saline environments.</title>
        <authorList>
            <person name="Cui H.-L."/>
        </authorList>
    </citation>
    <scope>NUCLEOTIDE SEQUENCE [LARGE SCALE GENOMIC DNA]</scope>
    <source>
        <strain evidence="1 2">XZYJT49</strain>
    </source>
</reference>
<dbReference type="AlphaFoldDB" id="A0A8U0HQG6"/>
<evidence type="ECO:0000313" key="2">
    <source>
        <dbReference type="Proteomes" id="UP000830729"/>
    </source>
</evidence>
<dbReference type="EMBL" id="CP096659">
    <property type="protein sequence ID" value="UPV73190.1"/>
    <property type="molecule type" value="Genomic_DNA"/>
</dbReference>
<organism evidence="1 2">
    <name type="scientific">Halorussus limi</name>
    <dbReference type="NCBI Taxonomy" id="2938695"/>
    <lineage>
        <taxon>Archaea</taxon>
        <taxon>Methanobacteriati</taxon>
        <taxon>Methanobacteriota</taxon>
        <taxon>Stenosarchaea group</taxon>
        <taxon>Halobacteria</taxon>
        <taxon>Halobacteriales</taxon>
        <taxon>Haladaptataceae</taxon>
        <taxon>Halorussus</taxon>
    </lineage>
</organism>
<dbReference type="Proteomes" id="UP000830729">
    <property type="component" value="Chromosome"/>
</dbReference>
<dbReference type="GeneID" id="72185851"/>
<sequence>MGVADTPRHAEQRQKAVAEIVRAHELVVDEWPDERLERVRPALRHDPLHRSLDPSPVEREFLAAVEAKREEVEVEPVTMRPSRYAPRVRAGWRVVNADD</sequence>
<accession>A0A8U0HQG6</accession>